<evidence type="ECO:0000256" key="4">
    <source>
        <dbReference type="ARBA" id="ARBA00023043"/>
    </source>
</evidence>
<name>A0A443I259_BYSSP</name>
<dbReference type="EMBL" id="RCNU01000002">
    <property type="protein sequence ID" value="RWQ98132.1"/>
    <property type="molecule type" value="Genomic_DNA"/>
</dbReference>
<protein>
    <submittedName>
        <fullName evidence="7">Uncharacterized protein</fullName>
    </submittedName>
</protein>
<keyword evidence="5" id="KW-0539">Nucleus</keyword>
<feature type="compositionally biased region" description="Basic and acidic residues" evidence="6">
    <location>
        <begin position="204"/>
        <end position="243"/>
    </location>
</feature>
<comment type="subcellular location">
    <subcellularLocation>
        <location evidence="1">Nucleus</location>
    </subcellularLocation>
</comment>
<sequence length="391" mass="45945">MDTTISPEAADIERRKLLEQLAAQTGTKRKKPDDNDGPTPSHDAEEQDRTGDEYSRSQHGKFRFKSSKSKSKSRSKRDSPSNHEEEEERHHKHRHHRRRHHHGHHRASSKREKIDSERSASPYSLHHRSLSPNTAFRESLFDALGDDEGAAFWESVYGQPIHTYPNPAVPKGPDGELEQMDEEEYAAYVRAKMWEKTHQGIMEERERLREERARAKERDDRRRRETSERMQFERAMEESLRRGQERKKVKAWKAAWEEYRRSWDELNSLASSSSNKDEGKEEEEKPRNQHLRNLLFWPVESGKRRDVSSDAVEAFMRHAPAIPSPDSKSGNTTPPDLLATLKAERIRWHPDKIQHRYSGLGIDESVMRSVTEVFQIIDRLWSEERHRRGEK</sequence>
<feature type="region of interest" description="Disordered" evidence="6">
    <location>
        <begin position="1"/>
        <end position="132"/>
    </location>
</feature>
<dbReference type="PANTHER" id="PTHR15263:SF1">
    <property type="entry name" value="NF-KAPPA-B INHIBITOR-LIKE PROTEIN 1"/>
    <property type="match status" value="1"/>
</dbReference>
<dbReference type="AlphaFoldDB" id="A0A443I259"/>
<feature type="compositionally biased region" description="Basic and acidic residues" evidence="6">
    <location>
        <begin position="42"/>
        <end position="56"/>
    </location>
</feature>
<keyword evidence="2" id="KW-0597">Phosphoprotein</keyword>
<accession>A0A443I259</accession>
<comment type="caution">
    <text evidence="7">The sequence shown here is derived from an EMBL/GenBank/DDBJ whole genome shotgun (WGS) entry which is preliminary data.</text>
</comment>
<keyword evidence="8" id="KW-1185">Reference proteome</keyword>
<keyword evidence="3" id="KW-0677">Repeat</keyword>
<dbReference type="GO" id="GO:0043124">
    <property type="term" value="P:negative regulation of canonical NF-kappaB signal transduction"/>
    <property type="evidence" value="ECO:0007669"/>
    <property type="project" value="InterPro"/>
</dbReference>
<feature type="region of interest" description="Disordered" evidence="6">
    <location>
        <begin position="267"/>
        <end position="290"/>
    </location>
</feature>
<feature type="compositionally biased region" description="Basic and acidic residues" evidence="6">
    <location>
        <begin position="109"/>
        <end position="118"/>
    </location>
</feature>
<evidence type="ECO:0000256" key="5">
    <source>
        <dbReference type="ARBA" id="ARBA00023242"/>
    </source>
</evidence>
<reference evidence="7 8" key="1">
    <citation type="journal article" date="2018" name="Front. Microbiol.">
        <title>Genomic and genetic insights into a cosmopolitan fungus, Paecilomyces variotii (Eurotiales).</title>
        <authorList>
            <person name="Urquhart A.S."/>
            <person name="Mondo S.J."/>
            <person name="Makela M.R."/>
            <person name="Hane J.K."/>
            <person name="Wiebenga A."/>
            <person name="He G."/>
            <person name="Mihaltcheva S."/>
            <person name="Pangilinan J."/>
            <person name="Lipzen A."/>
            <person name="Barry K."/>
            <person name="de Vries R.P."/>
            <person name="Grigoriev I.V."/>
            <person name="Idnurm A."/>
        </authorList>
    </citation>
    <scope>NUCLEOTIDE SEQUENCE [LARGE SCALE GENOMIC DNA]</scope>
    <source>
        <strain evidence="7 8">CBS 101075</strain>
    </source>
</reference>
<keyword evidence="4" id="KW-0040">ANK repeat</keyword>
<feature type="compositionally biased region" description="Basic and acidic residues" evidence="6">
    <location>
        <begin position="275"/>
        <end position="287"/>
    </location>
</feature>
<dbReference type="InterPro" id="IPR038753">
    <property type="entry name" value="NFKBIL1"/>
</dbReference>
<feature type="compositionally biased region" description="Basic residues" evidence="6">
    <location>
        <begin position="90"/>
        <end position="108"/>
    </location>
</feature>
<proteinExistence type="predicted"/>
<evidence type="ECO:0000256" key="3">
    <source>
        <dbReference type="ARBA" id="ARBA00022737"/>
    </source>
</evidence>
<evidence type="ECO:0000256" key="2">
    <source>
        <dbReference type="ARBA" id="ARBA00022553"/>
    </source>
</evidence>
<gene>
    <name evidence="7" type="ORF">C8Q69DRAFT_160879</name>
</gene>
<evidence type="ECO:0000313" key="8">
    <source>
        <dbReference type="Proteomes" id="UP000283841"/>
    </source>
</evidence>
<organism evidence="7 8">
    <name type="scientific">Byssochlamys spectabilis</name>
    <name type="common">Paecilomyces variotii</name>
    <dbReference type="NCBI Taxonomy" id="264951"/>
    <lineage>
        <taxon>Eukaryota</taxon>
        <taxon>Fungi</taxon>
        <taxon>Dikarya</taxon>
        <taxon>Ascomycota</taxon>
        <taxon>Pezizomycotina</taxon>
        <taxon>Eurotiomycetes</taxon>
        <taxon>Eurotiomycetidae</taxon>
        <taxon>Eurotiales</taxon>
        <taxon>Thermoascaceae</taxon>
        <taxon>Paecilomyces</taxon>
    </lineage>
</organism>
<feature type="compositionally biased region" description="Basic residues" evidence="6">
    <location>
        <begin position="58"/>
        <end position="75"/>
    </location>
</feature>
<feature type="region of interest" description="Disordered" evidence="6">
    <location>
        <begin position="204"/>
        <end position="249"/>
    </location>
</feature>
<dbReference type="GO" id="GO:0005634">
    <property type="term" value="C:nucleus"/>
    <property type="evidence" value="ECO:0007669"/>
    <property type="project" value="UniProtKB-SubCell"/>
</dbReference>
<evidence type="ECO:0000256" key="6">
    <source>
        <dbReference type="SAM" id="MobiDB-lite"/>
    </source>
</evidence>
<dbReference type="VEuPathDB" id="FungiDB:C8Q69DRAFT_160879"/>
<dbReference type="GeneID" id="39594940"/>
<evidence type="ECO:0000256" key="1">
    <source>
        <dbReference type="ARBA" id="ARBA00004123"/>
    </source>
</evidence>
<dbReference type="RefSeq" id="XP_028487777.1">
    <property type="nucleotide sequence ID" value="XM_028625663.1"/>
</dbReference>
<evidence type="ECO:0000313" key="7">
    <source>
        <dbReference type="EMBL" id="RWQ98132.1"/>
    </source>
</evidence>
<dbReference type="Proteomes" id="UP000283841">
    <property type="component" value="Unassembled WGS sequence"/>
</dbReference>
<dbReference type="PANTHER" id="PTHR15263">
    <property type="entry name" value="I-KAPPA-B-LIKE PROTEIN IKBL"/>
    <property type="match status" value="1"/>
</dbReference>